<evidence type="ECO:0000313" key="1">
    <source>
        <dbReference type="EMBL" id="ELW48050.1"/>
    </source>
</evidence>
<dbReference type="STRING" id="246437.L9JBV1"/>
<dbReference type="PANTHER" id="PTHR37352">
    <property type="entry name" value="TESTIS-SPECIFIC GENE 13 PROTEIN"/>
    <property type="match status" value="1"/>
</dbReference>
<organism evidence="1 2">
    <name type="scientific">Tupaia chinensis</name>
    <name type="common">Chinese tree shrew</name>
    <name type="synonym">Tupaia belangeri chinensis</name>
    <dbReference type="NCBI Taxonomy" id="246437"/>
    <lineage>
        <taxon>Eukaryota</taxon>
        <taxon>Metazoa</taxon>
        <taxon>Chordata</taxon>
        <taxon>Craniata</taxon>
        <taxon>Vertebrata</taxon>
        <taxon>Euteleostomi</taxon>
        <taxon>Mammalia</taxon>
        <taxon>Eutheria</taxon>
        <taxon>Euarchontoglires</taxon>
        <taxon>Scandentia</taxon>
        <taxon>Tupaiidae</taxon>
        <taxon>Tupaia</taxon>
    </lineage>
</organism>
<reference evidence="2" key="2">
    <citation type="journal article" date="2013" name="Nat. Commun.">
        <title>Genome of the Chinese tree shrew.</title>
        <authorList>
            <person name="Fan Y."/>
            <person name="Huang Z.Y."/>
            <person name="Cao C.C."/>
            <person name="Chen C.S."/>
            <person name="Chen Y.X."/>
            <person name="Fan D.D."/>
            <person name="He J."/>
            <person name="Hou H.L."/>
            <person name="Hu L."/>
            <person name="Hu X.T."/>
            <person name="Jiang X.T."/>
            <person name="Lai R."/>
            <person name="Lang Y.S."/>
            <person name="Liang B."/>
            <person name="Liao S.G."/>
            <person name="Mu D."/>
            <person name="Ma Y.Y."/>
            <person name="Niu Y.Y."/>
            <person name="Sun X.Q."/>
            <person name="Xia J.Q."/>
            <person name="Xiao J."/>
            <person name="Xiong Z.Q."/>
            <person name="Xu L."/>
            <person name="Yang L."/>
            <person name="Zhang Y."/>
            <person name="Zhao W."/>
            <person name="Zhao X.D."/>
            <person name="Zheng Y.T."/>
            <person name="Zhou J.M."/>
            <person name="Zhu Y.B."/>
            <person name="Zhang G.J."/>
            <person name="Wang J."/>
            <person name="Yao Y.G."/>
        </authorList>
    </citation>
    <scope>NUCLEOTIDE SEQUENCE [LARGE SCALE GENOMIC DNA]</scope>
</reference>
<dbReference type="FunCoup" id="L9JBV1">
    <property type="interactions" value="3"/>
</dbReference>
<name>L9JBV1_TUPCH</name>
<accession>L9JBV1</accession>
<protein>
    <submittedName>
        <fullName evidence="1">Testis-specific 13 protein</fullName>
    </submittedName>
</protein>
<evidence type="ECO:0000313" key="2">
    <source>
        <dbReference type="Proteomes" id="UP000011518"/>
    </source>
</evidence>
<dbReference type="PANTHER" id="PTHR37352:SF1">
    <property type="entry name" value="TESTIS-SPECIFIC GENE 13 PROTEIN"/>
    <property type="match status" value="1"/>
</dbReference>
<dbReference type="eggNOG" id="ENOG502S9MD">
    <property type="taxonomic scope" value="Eukaryota"/>
</dbReference>
<reference evidence="2" key="1">
    <citation type="submission" date="2012-07" db="EMBL/GenBank/DDBJ databases">
        <title>Genome of the Chinese tree shrew, a rising model animal genetically related to primates.</title>
        <authorList>
            <person name="Zhang G."/>
            <person name="Fan Y."/>
            <person name="Yao Y."/>
            <person name="Huang Z."/>
        </authorList>
    </citation>
    <scope>NUCLEOTIDE SEQUENCE [LARGE SCALE GENOMIC DNA]</scope>
</reference>
<sequence length="301" mass="34361">MPDTCTHSIVGRWHPAADWGYADQERGLVDRQAIDVHCIHSAPAAPWVVLGGIHILVTGSRKRDPTQIFDAVRQSKFVLENLRHYTVHPNLAQYYEPLKTTTLQKFLAQNRKTTSFMLKVTEYDQDKTSLIMTNNPLPCPISQQEKNNTPQYFSHELLLKEIHQQHKSSEDFSLPQIPLKKMLGSGLKPVLPVTLLGDSTTKQGQWFRFSTDKDFKTEGKYSKVYASRKQKKMYPQLNFAPVRERVFKKTVNGMPTSKTIWEPLTLSSLLAVKPTRIVSGESAFRNGRAQQWIISKAIVLK</sequence>
<dbReference type="EMBL" id="KB321076">
    <property type="protein sequence ID" value="ELW48050.1"/>
    <property type="molecule type" value="Genomic_DNA"/>
</dbReference>
<proteinExistence type="predicted"/>
<dbReference type="Proteomes" id="UP000011518">
    <property type="component" value="Unassembled WGS sequence"/>
</dbReference>
<dbReference type="InParanoid" id="L9JBV1"/>
<keyword evidence="2" id="KW-1185">Reference proteome</keyword>
<gene>
    <name evidence="1" type="ORF">TREES_T100001045</name>
</gene>
<dbReference type="Pfam" id="PF14994">
    <property type="entry name" value="TSGA13"/>
    <property type="match status" value="1"/>
</dbReference>
<dbReference type="InterPro" id="IPR029241">
    <property type="entry name" value="TSGA13"/>
</dbReference>
<dbReference type="AlphaFoldDB" id="L9JBV1"/>